<organism evidence="2 3">
    <name type="scientific">Rapidithrix thailandica</name>
    <dbReference type="NCBI Taxonomy" id="413964"/>
    <lineage>
        <taxon>Bacteria</taxon>
        <taxon>Pseudomonadati</taxon>
        <taxon>Bacteroidota</taxon>
        <taxon>Cytophagia</taxon>
        <taxon>Cytophagales</taxon>
        <taxon>Flammeovirgaceae</taxon>
        <taxon>Rapidithrix</taxon>
    </lineage>
</organism>
<dbReference type="RefSeq" id="WP_346824502.1">
    <property type="nucleotide sequence ID" value="NZ_JBDKWZ010000026.1"/>
</dbReference>
<sequence>MTANKLIKKAQKLQQKGEYNPKEVLTYYYQAIDLCKTEDDDYNLLFSHYSIMHMCTHLEYNTGYKKKQRQDFHQQGEAAARKCMDILAPNGHLRTVWHFTEMGQFEEEVIRVAGNTLAWNQLQKAKTPENLETALGFAEMACSYVESPEYFYVIDTKVRILLALDRKETAYEVIRVTLIKDRDFGDFQEFKSDPDYLQWLRAKNEGLLANLKEEEKAFLRKMEGMIEQIRQQAEPATLPETPSKEISKQVMSYQEAIGKYGIVEFPYQRKDCSVVVLMGDVTVNGDLDSQWLKTQIKDLDKDSYMVLIDGNVTIEGNLIDDGLNFLFITGNLRCDYIFSADGYIDVLGKGDIKYGLAGEYNDGHIGIYGETQVPFVFNNDHDINIVASEETIVIDSFCNSRENVFFYPYVNPRERFGLENPQLLLAPAVWNEEDEFDHVKFVELLKKGESPFVKIKE</sequence>
<name>A0AAW9SD26_9BACT</name>
<keyword evidence="3" id="KW-1185">Reference proteome</keyword>
<gene>
    <name evidence="2" type="ORF">AAG747_27655</name>
</gene>
<accession>A0AAW9SD26</accession>
<evidence type="ECO:0000256" key="1">
    <source>
        <dbReference type="SAM" id="Coils"/>
    </source>
</evidence>
<reference evidence="2 3" key="1">
    <citation type="submission" date="2024-04" db="EMBL/GenBank/DDBJ databases">
        <title>Novel genus in family Flammeovirgaceae.</title>
        <authorList>
            <person name="Nguyen T.H."/>
            <person name="Vuong T.Q."/>
            <person name="Le H."/>
            <person name="Kim S.-G."/>
        </authorList>
    </citation>
    <scope>NUCLEOTIDE SEQUENCE [LARGE SCALE GENOMIC DNA]</scope>
    <source>
        <strain evidence="2 3">JCM 23209</strain>
    </source>
</reference>
<dbReference type="AlphaFoldDB" id="A0AAW9SD26"/>
<evidence type="ECO:0000313" key="3">
    <source>
        <dbReference type="Proteomes" id="UP001403385"/>
    </source>
</evidence>
<dbReference type="EMBL" id="JBDKWZ010000026">
    <property type="protein sequence ID" value="MEN7551723.1"/>
    <property type="molecule type" value="Genomic_DNA"/>
</dbReference>
<comment type="caution">
    <text evidence="2">The sequence shown here is derived from an EMBL/GenBank/DDBJ whole genome shotgun (WGS) entry which is preliminary data.</text>
</comment>
<proteinExistence type="predicted"/>
<protein>
    <submittedName>
        <fullName evidence="2">Uncharacterized protein</fullName>
    </submittedName>
</protein>
<keyword evidence="1" id="KW-0175">Coiled coil</keyword>
<feature type="coiled-coil region" evidence="1">
    <location>
        <begin position="197"/>
        <end position="228"/>
    </location>
</feature>
<evidence type="ECO:0000313" key="2">
    <source>
        <dbReference type="EMBL" id="MEN7551723.1"/>
    </source>
</evidence>
<dbReference type="Proteomes" id="UP001403385">
    <property type="component" value="Unassembled WGS sequence"/>
</dbReference>